<accession>A0AAN9LQJ1</accession>
<dbReference type="EMBL" id="JAYMYQ010000004">
    <property type="protein sequence ID" value="KAK7338383.1"/>
    <property type="molecule type" value="Genomic_DNA"/>
</dbReference>
<dbReference type="InterPro" id="IPR015683">
    <property type="entry name" value="Ionotropic_Glu_rcpt"/>
</dbReference>
<gene>
    <name evidence="1" type="ORF">VNO77_18990</name>
</gene>
<reference evidence="1 2" key="1">
    <citation type="submission" date="2024-01" db="EMBL/GenBank/DDBJ databases">
        <title>The genomes of 5 underutilized Papilionoideae crops provide insights into root nodulation and disease resistanc.</title>
        <authorList>
            <person name="Jiang F."/>
        </authorList>
    </citation>
    <scope>NUCLEOTIDE SEQUENCE [LARGE SCALE GENOMIC DNA]</scope>
    <source>
        <strain evidence="1">LVBAO_FW01</strain>
        <tissue evidence="1">Leaves</tissue>
    </source>
</reference>
<dbReference type="PANTHER" id="PTHR34836:SF1">
    <property type="entry name" value="OS09G0428600 PROTEIN"/>
    <property type="match status" value="1"/>
</dbReference>
<dbReference type="AlphaFoldDB" id="A0AAN9LQJ1"/>
<evidence type="ECO:0000313" key="2">
    <source>
        <dbReference type="Proteomes" id="UP001367508"/>
    </source>
</evidence>
<comment type="caution">
    <text evidence="1">The sequence shown here is derived from an EMBL/GenBank/DDBJ whole genome shotgun (WGS) entry which is preliminary data.</text>
</comment>
<proteinExistence type="predicted"/>
<dbReference type="PANTHER" id="PTHR34836">
    <property type="entry name" value="OS06G0188250 PROTEIN"/>
    <property type="match status" value="1"/>
</dbReference>
<dbReference type="Proteomes" id="UP001367508">
    <property type="component" value="Unassembled WGS sequence"/>
</dbReference>
<organism evidence="1 2">
    <name type="scientific">Canavalia gladiata</name>
    <name type="common">Sword bean</name>
    <name type="synonym">Dolichos gladiatus</name>
    <dbReference type="NCBI Taxonomy" id="3824"/>
    <lineage>
        <taxon>Eukaryota</taxon>
        <taxon>Viridiplantae</taxon>
        <taxon>Streptophyta</taxon>
        <taxon>Embryophyta</taxon>
        <taxon>Tracheophyta</taxon>
        <taxon>Spermatophyta</taxon>
        <taxon>Magnoliopsida</taxon>
        <taxon>eudicotyledons</taxon>
        <taxon>Gunneridae</taxon>
        <taxon>Pentapetalae</taxon>
        <taxon>rosids</taxon>
        <taxon>fabids</taxon>
        <taxon>Fabales</taxon>
        <taxon>Fabaceae</taxon>
        <taxon>Papilionoideae</taxon>
        <taxon>50 kb inversion clade</taxon>
        <taxon>NPAAA clade</taxon>
        <taxon>indigoferoid/millettioid clade</taxon>
        <taxon>Phaseoleae</taxon>
        <taxon>Canavalia</taxon>
    </lineage>
</organism>
<dbReference type="Gene3D" id="3.40.50.2300">
    <property type="match status" value="1"/>
</dbReference>
<evidence type="ECO:0000313" key="1">
    <source>
        <dbReference type="EMBL" id="KAK7338383.1"/>
    </source>
</evidence>
<sequence>MFETEALVFISLSFVKEKTPGIFELSPNVIINAKDVELRFLRSTEDSHAKIAVQEFNRLSCSELDLKIKNSHGSPAQTVAGGNAHFQLFVLLGWRKVTLTYELNNRFSYDPSILLDLSYSLSLVGSEIDNHLAFPSFSSLLDPKVTIEHERNKLKRKNNRVFLIVQSSLELAIVLFEKAKQMGLMDKGCVGYARWGCWPF</sequence>
<keyword evidence="2" id="KW-1185">Reference proteome</keyword>
<name>A0AAN9LQJ1_CANGL</name>
<protein>
    <submittedName>
        <fullName evidence="1">Uncharacterized protein</fullName>
    </submittedName>
</protein>